<dbReference type="RefSeq" id="WP_135343017.1">
    <property type="nucleotide sequence ID" value="NZ_ML214240.1"/>
</dbReference>
<keyword evidence="3" id="KW-1185">Reference proteome</keyword>
<sequence length="178" mass="19568">MVKRLLFPMFLLSLALAWAQAQPPDPAQFGFPQVKASLIVQPWDYLRLGLGSMVLTVPSGAFGQDPVRLEILLGDPNQWQAYAPKGQKVLLAFALRVTNLRTGERILRFVQPLHFAFYGPAITPEAQYLDVTFTNPPNVSPNPVKPIIQVFPLGPRHQNGRLSHPIAGAGVGWLVTAP</sequence>
<name>A0ABY2K953_9DEIN</name>
<reference evidence="2 3" key="1">
    <citation type="submission" date="2019-03" db="EMBL/GenBank/DDBJ databases">
        <title>Thermus tengchongensis species for the arsenic transformation mechanism.</title>
        <authorList>
            <person name="Yuan G.C."/>
        </authorList>
    </citation>
    <scope>NUCLEOTIDE SEQUENCE [LARGE SCALE GENOMIC DNA]</scope>
    <source>
        <strain evidence="2 3">15Y</strain>
    </source>
</reference>
<feature type="signal peptide" evidence="1">
    <location>
        <begin position="1"/>
        <end position="21"/>
    </location>
</feature>
<protein>
    <submittedName>
        <fullName evidence="2">Uncharacterized protein</fullName>
    </submittedName>
</protein>
<comment type="caution">
    <text evidence="2">The sequence shown here is derived from an EMBL/GenBank/DDBJ whole genome shotgun (WGS) entry which is preliminary data.</text>
</comment>
<accession>A0ABY2K953</accession>
<keyword evidence="1" id="KW-0732">Signal</keyword>
<organism evidence="2 3">
    <name type="scientific">Thermus tengchongensis</name>
    <dbReference type="NCBI Taxonomy" id="1214928"/>
    <lineage>
        <taxon>Bacteria</taxon>
        <taxon>Thermotogati</taxon>
        <taxon>Deinococcota</taxon>
        <taxon>Deinococci</taxon>
        <taxon>Thermales</taxon>
        <taxon>Thermaceae</taxon>
        <taxon>Thermus</taxon>
    </lineage>
</organism>
<feature type="chain" id="PRO_5045345627" evidence="1">
    <location>
        <begin position="22"/>
        <end position="178"/>
    </location>
</feature>
<evidence type="ECO:0000313" key="2">
    <source>
        <dbReference type="EMBL" id="TFU17763.1"/>
    </source>
</evidence>
<evidence type="ECO:0000313" key="3">
    <source>
        <dbReference type="Proteomes" id="UP000297244"/>
    </source>
</evidence>
<proteinExistence type="predicted"/>
<evidence type="ECO:0000256" key="1">
    <source>
        <dbReference type="SAM" id="SignalP"/>
    </source>
</evidence>
<gene>
    <name evidence="2" type="ORF">E0489_03010</name>
</gene>
<dbReference type="Proteomes" id="UP000297244">
    <property type="component" value="Unassembled WGS sequence"/>
</dbReference>
<dbReference type="EMBL" id="SKBL01000002">
    <property type="protein sequence ID" value="TFU17763.1"/>
    <property type="molecule type" value="Genomic_DNA"/>
</dbReference>